<dbReference type="AlphaFoldDB" id="A0AAE8MZZ4"/>
<feature type="compositionally biased region" description="Basic and acidic residues" evidence="1">
    <location>
        <begin position="47"/>
        <end position="62"/>
    </location>
</feature>
<dbReference type="CDD" id="cd19817">
    <property type="entry name" value="Bbox1_ANCHR-like"/>
    <property type="match status" value="1"/>
</dbReference>
<feature type="region of interest" description="Disordered" evidence="1">
    <location>
        <begin position="274"/>
        <end position="315"/>
    </location>
</feature>
<feature type="compositionally biased region" description="Acidic residues" evidence="1">
    <location>
        <begin position="163"/>
        <end position="172"/>
    </location>
</feature>
<protein>
    <submittedName>
        <fullName evidence="2">Uncharacterized protein</fullName>
    </submittedName>
</protein>
<dbReference type="PANTHER" id="PTHR46603:SF1">
    <property type="entry name" value="ABSCISSION_NOCUT CHECKPOINT REGULATOR"/>
    <property type="match status" value="1"/>
</dbReference>
<evidence type="ECO:0000256" key="1">
    <source>
        <dbReference type="SAM" id="MobiDB-lite"/>
    </source>
</evidence>
<reference evidence="2" key="1">
    <citation type="submission" date="2018-03" db="EMBL/GenBank/DDBJ databases">
        <authorList>
            <person name="Guldener U."/>
        </authorList>
    </citation>
    <scope>NUCLEOTIDE SEQUENCE</scope>
</reference>
<gene>
    <name evidence="2" type="ORF">DNG_04935</name>
</gene>
<feature type="compositionally biased region" description="Basic and acidic residues" evidence="1">
    <location>
        <begin position="1"/>
        <end position="13"/>
    </location>
</feature>
<dbReference type="EMBL" id="ONZQ02000006">
    <property type="protein sequence ID" value="SPO02262.1"/>
    <property type="molecule type" value="Genomic_DNA"/>
</dbReference>
<proteinExistence type="predicted"/>
<name>A0AAE8MZZ4_9PEZI</name>
<evidence type="ECO:0000313" key="3">
    <source>
        <dbReference type="Proteomes" id="UP001187682"/>
    </source>
</evidence>
<organism evidence="2 3">
    <name type="scientific">Cephalotrichum gorgonifer</name>
    <dbReference type="NCBI Taxonomy" id="2041049"/>
    <lineage>
        <taxon>Eukaryota</taxon>
        <taxon>Fungi</taxon>
        <taxon>Dikarya</taxon>
        <taxon>Ascomycota</taxon>
        <taxon>Pezizomycotina</taxon>
        <taxon>Sordariomycetes</taxon>
        <taxon>Hypocreomycetidae</taxon>
        <taxon>Microascales</taxon>
        <taxon>Microascaceae</taxon>
        <taxon>Cephalotrichum</taxon>
    </lineage>
</organism>
<evidence type="ECO:0000313" key="2">
    <source>
        <dbReference type="EMBL" id="SPO02262.1"/>
    </source>
</evidence>
<dbReference type="Proteomes" id="UP001187682">
    <property type="component" value="Unassembled WGS sequence"/>
</dbReference>
<feature type="region of interest" description="Disordered" evidence="1">
    <location>
        <begin position="1"/>
        <end position="107"/>
    </location>
</feature>
<feature type="region of interest" description="Disordered" evidence="1">
    <location>
        <begin position="153"/>
        <end position="256"/>
    </location>
</feature>
<feature type="compositionally biased region" description="Low complexity" evidence="1">
    <location>
        <begin position="231"/>
        <end position="242"/>
    </location>
</feature>
<dbReference type="PANTHER" id="PTHR46603">
    <property type="entry name" value="ABSCISSION/NOCUT CHECKPOINT REGULATOR"/>
    <property type="match status" value="1"/>
</dbReference>
<dbReference type="SUPFAM" id="SSF57845">
    <property type="entry name" value="B-box zinc-binding domain"/>
    <property type="match status" value="1"/>
</dbReference>
<sequence>MTDPDKSLLDRLRALKPATNVSLAGPQPPPPHLTTTPLNPTAINDVLADRLRSLRREAEKAPAAKPPTNHHLSAPANAPALPRHDPTTDPPNASPSSNVVPPHPTAFDEVLLETDDGFLEDLLRGEAASSDPALLDARAELDTLRDLAKQFSDLAAETRGAPGEDDGDDSDGEGMRRDVEGILSEAIAGAKAHEVEVGDDTTTPGGGGPDSTDAKVDDPAQGDGRSSSPFTLPSVPTDLPSPTTSPPQNVPSTGDFESDMARRMAALRTFTPAAAAAEAEAEDSNPLGLPSAPTFHPSDRSPTQSPAARPAGRAGFTDDDMKTWCVVCIEDGTLICPGCDDDVYCSRCWYEMHLGPAAGFDERSHKAQQFNKDKKKKVAIGA</sequence>
<dbReference type="Pfam" id="PF22586">
    <property type="entry name" value="ANCHR-like_BBOX"/>
    <property type="match status" value="1"/>
</dbReference>
<keyword evidence="3" id="KW-1185">Reference proteome</keyword>
<dbReference type="InterPro" id="IPR044553">
    <property type="entry name" value="Bbox1_ANCHR"/>
</dbReference>
<accession>A0AAE8MZZ4</accession>
<comment type="caution">
    <text evidence="2">The sequence shown here is derived from an EMBL/GenBank/DDBJ whole genome shotgun (WGS) entry which is preliminary data.</text>
</comment>